<evidence type="ECO:0000313" key="1">
    <source>
        <dbReference type="EMBL" id="MFD2744718.1"/>
    </source>
</evidence>
<gene>
    <name evidence="1" type="ORF">ACFSQ6_15070</name>
</gene>
<sequence length="53" mass="5872">MGTFNNAYLITSPKVLRSPRYVNVQLTFPASGNRYFGNGGSNDRGVNFRCIAE</sequence>
<dbReference type="EMBL" id="JBHUMB010000014">
    <property type="protein sequence ID" value="MFD2744718.1"/>
    <property type="molecule type" value="Genomic_DNA"/>
</dbReference>
<protein>
    <submittedName>
        <fullName evidence="1">Uncharacterized protein</fullName>
    </submittedName>
</protein>
<organism evidence="1 2">
    <name type="scientific">Sphingobacterium populi</name>
    <dbReference type="NCBI Taxonomy" id="1812824"/>
    <lineage>
        <taxon>Bacteria</taxon>
        <taxon>Pseudomonadati</taxon>
        <taxon>Bacteroidota</taxon>
        <taxon>Sphingobacteriia</taxon>
        <taxon>Sphingobacteriales</taxon>
        <taxon>Sphingobacteriaceae</taxon>
        <taxon>Sphingobacterium</taxon>
    </lineage>
</organism>
<evidence type="ECO:0000313" key="2">
    <source>
        <dbReference type="Proteomes" id="UP001597418"/>
    </source>
</evidence>
<accession>A0ABW5UFQ7</accession>
<dbReference type="Proteomes" id="UP001597418">
    <property type="component" value="Unassembled WGS sequence"/>
</dbReference>
<proteinExistence type="predicted"/>
<name>A0ABW5UFQ7_9SPHI</name>
<keyword evidence="2" id="KW-1185">Reference proteome</keyword>
<reference evidence="2" key="1">
    <citation type="journal article" date="2019" name="Int. J. Syst. Evol. Microbiol.">
        <title>The Global Catalogue of Microorganisms (GCM) 10K type strain sequencing project: providing services to taxonomists for standard genome sequencing and annotation.</title>
        <authorList>
            <consortium name="The Broad Institute Genomics Platform"/>
            <consortium name="The Broad Institute Genome Sequencing Center for Infectious Disease"/>
            <person name="Wu L."/>
            <person name="Ma J."/>
        </authorList>
    </citation>
    <scope>NUCLEOTIDE SEQUENCE [LARGE SCALE GENOMIC DNA]</scope>
    <source>
        <strain evidence="2">KCTC 42247</strain>
    </source>
</reference>
<comment type="caution">
    <text evidence="1">The sequence shown here is derived from an EMBL/GenBank/DDBJ whole genome shotgun (WGS) entry which is preliminary data.</text>
</comment>